<comment type="subcellular location">
    <subcellularLocation>
        <location evidence="1">Cell membrane</location>
        <topology evidence="1">Multi-pass membrane protein</topology>
    </subcellularLocation>
</comment>
<proteinExistence type="inferred from homology"/>
<dbReference type="EMBL" id="JANWOI010000002">
    <property type="protein sequence ID" value="MDA5193479.1"/>
    <property type="molecule type" value="Genomic_DNA"/>
</dbReference>
<evidence type="ECO:0000256" key="7">
    <source>
        <dbReference type="ARBA" id="ARBA00023136"/>
    </source>
</evidence>
<comment type="similarity">
    <text evidence="2">Belongs to the MreD family.</text>
</comment>
<keyword evidence="3" id="KW-1003">Cell membrane</keyword>
<keyword evidence="10" id="KW-1185">Reference proteome</keyword>
<comment type="caution">
    <text evidence="9">The sequence shown here is derived from an EMBL/GenBank/DDBJ whole genome shotgun (WGS) entry which is preliminary data.</text>
</comment>
<evidence type="ECO:0000256" key="8">
    <source>
        <dbReference type="SAM" id="Phobius"/>
    </source>
</evidence>
<dbReference type="AlphaFoldDB" id="A0A9X3TXK4"/>
<evidence type="ECO:0000256" key="3">
    <source>
        <dbReference type="ARBA" id="ARBA00022475"/>
    </source>
</evidence>
<dbReference type="Pfam" id="PF04093">
    <property type="entry name" value="MreD"/>
    <property type="match status" value="1"/>
</dbReference>
<sequence>MIPLGHYTELTLRGITPFLWCLGLGLLTFVPLGIAYGDLLMPNLLLAAAFYWMINRPQLMPNSVLFLLGLMYDLLNGGLIGCMSLALIAAARFTNSQRRIFTGRMFVVSWWGFVIVAVGYGAVNWAIVSMLTRGSIDPTTTAVQTLMTVAAYPLVALGLGRFQRRVLD</sequence>
<dbReference type="RefSeq" id="WP_274943181.1">
    <property type="nucleotide sequence ID" value="NZ_JANWOI010000002.1"/>
</dbReference>
<dbReference type="GO" id="GO:0005886">
    <property type="term" value="C:plasma membrane"/>
    <property type="evidence" value="ECO:0007669"/>
    <property type="project" value="UniProtKB-SubCell"/>
</dbReference>
<organism evidence="9 10">
    <name type="scientific">Govanella unica</name>
    <dbReference type="NCBI Taxonomy" id="2975056"/>
    <lineage>
        <taxon>Bacteria</taxon>
        <taxon>Pseudomonadati</taxon>
        <taxon>Pseudomonadota</taxon>
        <taxon>Alphaproteobacteria</taxon>
        <taxon>Emcibacterales</taxon>
        <taxon>Govanellaceae</taxon>
        <taxon>Govanella</taxon>
    </lineage>
</organism>
<evidence type="ECO:0000313" key="9">
    <source>
        <dbReference type="EMBL" id="MDA5193479.1"/>
    </source>
</evidence>
<keyword evidence="4 8" id="KW-0812">Transmembrane</keyword>
<feature type="transmembrane region" description="Helical" evidence="8">
    <location>
        <begin position="74"/>
        <end position="93"/>
    </location>
</feature>
<accession>A0A9X3TXK4</accession>
<dbReference type="Proteomes" id="UP001141619">
    <property type="component" value="Unassembled WGS sequence"/>
</dbReference>
<feature type="transmembrane region" description="Helical" evidence="8">
    <location>
        <begin position="12"/>
        <end position="32"/>
    </location>
</feature>
<dbReference type="InterPro" id="IPR007227">
    <property type="entry name" value="Cell_shape_determining_MreD"/>
</dbReference>
<evidence type="ECO:0000256" key="5">
    <source>
        <dbReference type="ARBA" id="ARBA00022960"/>
    </source>
</evidence>
<keyword evidence="5" id="KW-0133">Cell shape</keyword>
<feature type="transmembrane region" description="Helical" evidence="8">
    <location>
        <begin position="143"/>
        <end position="162"/>
    </location>
</feature>
<evidence type="ECO:0000256" key="2">
    <source>
        <dbReference type="ARBA" id="ARBA00007776"/>
    </source>
</evidence>
<evidence type="ECO:0000313" key="10">
    <source>
        <dbReference type="Proteomes" id="UP001141619"/>
    </source>
</evidence>
<name>A0A9X3TXK4_9PROT</name>
<dbReference type="GO" id="GO:0008360">
    <property type="term" value="P:regulation of cell shape"/>
    <property type="evidence" value="ECO:0007669"/>
    <property type="project" value="UniProtKB-KW"/>
</dbReference>
<evidence type="ECO:0000256" key="6">
    <source>
        <dbReference type="ARBA" id="ARBA00022989"/>
    </source>
</evidence>
<protein>
    <submittedName>
        <fullName evidence="9">Rod shape-determining protein MreD</fullName>
    </submittedName>
</protein>
<gene>
    <name evidence="9" type="primary">mreD</name>
    <name evidence="9" type="ORF">NYP16_05870</name>
</gene>
<feature type="transmembrane region" description="Helical" evidence="8">
    <location>
        <begin position="39"/>
        <end position="54"/>
    </location>
</feature>
<dbReference type="NCBIfam" id="TIGR03426">
    <property type="entry name" value="shape_MreD"/>
    <property type="match status" value="1"/>
</dbReference>
<keyword evidence="6 8" id="KW-1133">Transmembrane helix</keyword>
<evidence type="ECO:0000256" key="1">
    <source>
        <dbReference type="ARBA" id="ARBA00004651"/>
    </source>
</evidence>
<reference evidence="9" key="2">
    <citation type="journal article" date="2023" name="Syst. Appl. Microbiol.">
        <title>Govania unica gen. nov., sp. nov., a rare biosphere bacterium that represents a novel family in the class Alphaproteobacteria.</title>
        <authorList>
            <person name="Vandamme P."/>
            <person name="Peeters C."/>
            <person name="Hettiarachchi A."/>
            <person name="Cnockaert M."/>
            <person name="Carlier A."/>
        </authorList>
    </citation>
    <scope>NUCLEOTIDE SEQUENCE</scope>
    <source>
        <strain evidence="9">LMG 31809</strain>
    </source>
</reference>
<feature type="transmembrane region" description="Helical" evidence="8">
    <location>
        <begin position="105"/>
        <end position="123"/>
    </location>
</feature>
<keyword evidence="7 8" id="KW-0472">Membrane</keyword>
<evidence type="ECO:0000256" key="4">
    <source>
        <dbReference type="ARBA" id="ARBA00022692"/>
    </source>
</evidence>
<reference evidence="9" key="1">
    <citation type="submission" date="2022-08" db="EMBL/GenBank/DDBJ databases">
        <authorList>
            <person name="Vandamme P."/>
            <person name="Hettiarachchi A."/>
            <person name="Peeters C."/>
            <person name="Cnockaert M."/>
            <person name="Carlier A."/>
        </authorList>
    </citation>
    <scope>NUCLEOTIDE SEQUENCE</scope>
    <source>
        <strain evidence="9">LMG 31809</strain>
    </source>
</reference>